<dbReference type="Proteomes" id="UP000284006">
    <property type="component" value="Unassembled WGS sequence"/>
</dbReference>
<accession>A0A418Y718</accession>
<gene>
    <name evidence="1" type="ORF">D3872_03270</name>
</gene>
<evidence type="ECO:0000313" key="2">
    <source>
        <dbReference type="Proteomes" id="UP000284006"/>
    </source>
</evidence>
<sequence length="87" mass="9458">MKWEPSAMRASTKACAPEAPASVGIGMPNWVPWPPAAVTRVPAENRSAWWRLAPAAIARMTSCISCTEVNMSTWVVTPNSSGSSRWR</sequence>
<evidence type="ECO:0000313" key="1">
    <source>
        <dbReference type="EMBL" id="RJG24742.1"/>
    </source>
</evidence>
<proteinExistence type="predicted"/>
<organism evidence="1 2">
    <name type="scientific">Massilia cavernae</name>
    <dbReference type="NCBI Taxonomy" id="2320864"/>
    <lineage>
        <taxon>Bacteria</taxon>
        <taxon>Pseudomonadati</taxon>
        <taxon>Pseudomonadota</taxon>
        <taxon>Betaproteobacteria</taxon>
        <taxon>Burkholderiales</taxon>
        <taxon>Oxalobacteraceae</taxon>
        <taxon>Telluria group</taxon>
        <taxon>Massilia</taxon>
    </lineage>
</organism>
<dbReference type="AlphaFoldDB" id="A0A418Y718"/>
<protein>
    <submittedName>
        <fullName evidence="1">Uncharacterized protein</fullName>
    </submittedName>
</protein>
<name>A0A418Y718_9BURK</name>
<dbReference type="EMBL" id="QYUP01000030">
    <property type="protein sequence ID" value="RJG24742.1"/>
    <property type="molecule type" value="Genomic_DNA"/>
</dbReference>
<dbReference type="RefSeq" id="WP_119809459.1">
    <property type="nucleotide sequence ID" value="NZ_QYUP01000030.1"/>
</dbReference>
<reference evidence="1 2" key="1">
    <citation type="submission" date="2018-09" db="EMBL/GenBank/DDBJ databases">
        <authorList>
            <person name="Zhu H."/>
        </authorList>
    </citation>
    <scope>NUCLEOTIDE SEQUENCE [LARGE SCALE GENOMIC DNA]</scope>
    <source>
        <strain evidence="1 2">K1S02-61</strain>
    </source>
</reference>
<keyword evidence="2" id="KW-1185">Reference proteome</keyword>
<comment type="caution">
    <text evidence="1">The sequence shown here is derived from an EMBL/GenBank/DDBJ whole genome shotgun (WGS) entry which is preliminary data.</text>
</comment>